<feature type="compositionally biased region" description="Polar residues" evidence="3">
    <location>
        <begin position="385"/>
        <end position="394"/>
    </location>
</feature>
<dbReference type="RefSeq" id="XP_006677853.1">
    <property type="nucleotide sequence ID" value="XM_006677790.1"/>
</dbReference>
<name>F4P0C8_BATDJ</name>
<dbReference type="Pfam" id="PF05224">
    <property type="entry name" value="NDT80_PhoG"/>
    <property type="match status" value="1"/>
</dbReference>
<evidence type="ECO:0000313" key="6">
    <source>
        <dbReference type="Proteomes" id="UP000007241"/>
    </source>
</evidence>
<feature type="domain" description="NDT80" evidence="4">
    <location>
        <begin position="103"/>
        <end position="371"/>
    </location>
</feature>
<dbReference type="STRING" id="684364.F4P0C8"/>
<proteinExistence type="predicted"/>
<evidence type="ECO:0000256" key="3">
    <source>
        <dbReference type="SAM" id="MobiDB-lite"/>
    </source>
</evidence>
<dbReference type="PROSITE" id="PS51517">
    <property type="entry name" value="NDT80"/>
    <property type="match status" value="1"/>
</dbReference>
<feature type="compositionally biased region" description="Low complexity" evidence="3">
    <location>
        <begin position="441"/>
        <end position="457"/>
    </location>
</feature>
<dbReference type="SUPFAM" id="SSF49417">
    <property type="entry name" value="p53-like transcription factors"/>
    <property type="match status" value="1"/>
</dbReference>
<dbReference type="InterPro" id="IPR052605">
    <property type="entry name" value="Fungal_trans_regulator"/>
</dbReference>
<dbReference type="GO" id="GO:0003700">
    <property type="term" value="F:DNA-binding transcription factor activity"/>
    <property type="evidence" value="ECO:0000318"/>
    <property type="project" value="GO_Central"/>
</dbReference>
<dbReference type="InterPro" id="IPR008967">
    <property type="entry name" value="p53-like_TF_DNA-bd_sf"/>
</dbReference>
<sequence>MFTDTITKAQGQVTRSCSIEQSILRKQSQSYLPFQDIPPAPASFMPHGLIPKQCCSPKQSAGTDCVCLSMLLTHTKTDKFGSVNACYFPSHDSFGTAHASNNGSDTDLSNLTSRAGHGHQTSENSFGSDNQKLALGPFFNIAECHGQVYSQDGLQRYTVSLDARFDRGFFTIDNGTNWVCYRRNYFQMSAAFTCVAQNSPARLSSASTHYSYSSPTISSVPSFVSSKPDFKQIQLPCIVVDRYGVSHYIRSFQVLVTASIAGTNTLVELTQQTSKRLRGMQRALEPISCLPGGNLSQPANNDPSTVAVFERLQFASSTINNGRARSPQQYFCVQVALIGVSPNGSRIVLATAESAPLVVRGRSPSHYAMSKTNPAAAISKIVPTLPNTSPSNITNDHEQKREKEECSTKRAHTYPPISTAPDCLSMDDRFSKRARLTVQSLLSDSSTQDDSTISSNSPVISNLNQLDTEDISSMYEVASQTNSCENCLPPPMQDVYARTNDHSMMHTTVPHMPQLPPIIAYRSFYPHSTEPSSMPHSSTPSFLLPNSSYYAEAIDLHLESRHHGLESNKMAAAYKDHDTYEHFYDYPPRKNTHFHLSSPITSECTMGFDPNVLHYNHGAFSTFASSSTIDFV</sequence>
<dbReference type="OrthoDB" id="2288358at2759"/>
<feature type="region of interest" description="Disordered" evidence="3">
    <location>
        <begin position="105"/>
        <end position="128"/>
    </location>
</feature>
<reference evidence="5 6" key="1">
    <citation type="submission" date="2009-12" db="EMBL/GenBank/DDBJ databases">
        <title>The draft genome of Batrachochytrium dendrobatidis.</title>
        <authorList>
            <consortium name="US DOE Joint Genome Institute (JGI-PGF)"/>
            <person name="Kuo A."/>
            <person name="Salamov A."/>
            <person name="Schmutz J."/>
            <person name="Lucas S."/>
            <person name="Pitluck S."/>
            <person name="Rosenblum E."/>
            <person name="Stajich J."/>
            <person name="Eisen M."/>
            <person name="Grigoriev I.V."/>
        </authorList>
    </citation>
    <scope>NUCLEOTIDE SEQUENCE [LARGE SCALE GENOMIC DNA]</scope>
    <source>
        <strain evidence="6">JAM81 / FGSC 10211</strain>
    </source>
</reference>
<dbReference type="GO" id="GO:0000228">
    <property type="term" value="C:nuclear chromosome"/>
    <property type="evidence" value="ECO:0000318"/>
    <property type="project" value="GO_Central"/>
</dbReference>
<feature type="compositionally biased region" description="Basic and acidic residues" evidence="3">
    <location>
        <begin position="395"/>
        <end position="408"/>
    </location>
</feature>
<feature type="region of interest" description="Disordered" evidence="3">
    <location>
        <begin position="441"/>
        <end position="461"/>
    </location>
</feature>
<accession>F4P0C8</accession>
<dbReference type="InterPro" id="IPR024061">
    <property type="entry name" value="NDT80_DNA-bd_dom"/>
</dbReference>
<dbReference type="GO" id="GO:0003677">
    <property type="term" value="F:DNA binding"/>
    <property type="evidence" value="ECO:0007669"/>
    <property type="project" value="UniProtKB-KW"/>
</dbReference>
<feature type="region of interest" description="Disordered" evidence="3">
    <location>
        <begin position="382"/>
        <end position="420"/>
    </location>
</feature>
<dbReference type="PANTHER" id="PTHR35144:SF2">
    <property type="entry name" value="MEIOSIS-SPECIFIC TRANSCRIPTION FACTOR NDT80"/>
    <property type="match status" value="1"/>
</dbReference>
<keyword evidence="6" id="KW-1185">Reference proteome</keyword>
<dbReference type="AlphaFoldDB" id="F4P0C8"/>
<keyword evidence="1 2" id="KW-0238">DNA-binding</keyword>
<gene>
    <name evidence="5" type="ORF">BATDEDRAFT_23837</name>
</gene>
<dbReference type="Proteomes" id="UP000007241">
    <property type="component" value="Unassembled WGS sequence"/>
</dbReference>
<protein>
    <recommendedName>
        <fullName evidence="4">NDT80 domain-containing protein</fullName>
    </recommendedName>
</protein>
<dbReference type="GeneID" id="18238329"/>
<dbReference type="GO" id="GO:0045944">
    <property type="term" value="P:positive regulation of transcription by RNA polymerase II"/>
    <property type="evidence" value="ECO:0000318"/>
    <property type="project" value="GO_Central"/>
</dbReference>
<feature type="DNA-binding region" description="NDT80" evidence="2">
    <location>
        <begin position="103"/>
        <end position="371"/>
    </location>
</feature>
<dbReference type="InterPro" id="IPR037141">
    <property type="entry name" value="NDT80_DNA-bd_dom_sf"/>
</dbReference>
<organism evidence="5 6">
    <name type="scientific">Batrachochytrium dendrobatidis (strain JAM81 / FGSC 10211)</name>
    <name type="common">Frog chytrid fungus</name>
    <dbReference type="NCBI Taxonomy" id="684364"/>
    <lineage>
        <taxon>Eukaryota</taxon>
        <taxon>Fungi</taxon>
        <taxon>Fungi incertae sedis</taxon>
        <taxon>Chytridiomycota</taxon>
        <taxon>Chytridiomycota incertae sedis</taxon>
        <taxon>Chytridiomycetes</taxon>
        <taxon>Rhizophydiales</taxon>
        <taxon>Rhizophydiales incertae sedis</taxon>
        <taxon>Batrachochytrium</taxon>
    </lineage>
</organism>
<dbReference type="PANTHER" id="PTHR35144">
    <property type="entry name" value="MEIOSIS-SPECIFIC TRANSCRIPTION FACTOR NDT80"/>
    <property type="match status" value="1"/>
</dbReference>
<dbReference type="EMBL" id="GL882882">
    <property type="protein sequence ID" value="EGF81120.1"/>
    <property type="molecule type" value="Genomic_DNA"/>
</dbReference>
<dbReference type="Gene3D" id="2.60.40.1390">
    <property type="entry name" value="NDT80 DNA-binding domain"/>
    <property type="match status" value="2"/>
</dbReference>
<evidence type="ECO:0000313" key="5">
    <source>
        <dbReference type="EMBL" id="EGF81120.1"/>
    </source>
</evidence>
<evidence type="ECO:0000256" key="1">
    <source>
        <dbReference type="ARBA" id="ARBA00023125"/>
    </source>
</evidence>
<evidence type="ECO:0000256" key="2">
    <source>
        <dbReference type="PROSITE-ProRule" id="PRU00850"/>
    </source>
</evidence>
<dbReference type="GO" id="GO:0051321">
    <property type="term" value="P:meiotic cell cycle"/>
    <property type="evidence" value="ECO:0000318"/>
    <property type="project" value="GO_Central"/>
</dbReference>
<dbReference type="HOGENOM" id="CLU_432744_0_0_1"/>
<evidence type="ECO:0000259" key="4">
    <source>
        <dbReference type="PROSITE" id="PS51517"/>
    </source>
</evidence>
<dbReference type="InParanoid" id="F4P0C8"/>